<accession>A0A0E0M6B3</accession>
<evidence type="ECO:0000256" key="2">
    <source>
        <dbReference type="SAM" id="SignalP"/>
    </source>
</evidence>
<feature type="chain" id="PRO_5002367573" description="Xylanase inhibitor C-terminal domain-containing protein" evidence="2">
    <location>
        <begin position="19"/>
        <end position="187"/>
    </location>
</feature>
<dbReference type="EnsemblPlants" id="OPUNC10G04530.1">
    <property type="protein sequence ID" value="OPUNC10G04530.1"/>
    <property type="gene ID" value="OPUNC10G04530"/>
</dbReference>
<dbReference type="HOGENOM" id="CLU_1449857_0_0_1"/>
<proteinExistence type="predicted"/>
<dbReference type="Gramene" id="OPUNC10G04530.1">
    <property type="protein sequence ID" value="OPUNC10G04530.1"/>
    <property type="gene ID" value="OPUNC10G04530"/>
</dbReference>
<dbReference type="Proteomes" id="UP000026962">
    <property type="component" value="Chromosome 10"/>
</dbReference>
<keyword evidence="4" id="KW-1185">Reference proteome</keyword>
<feature type="region of interest" description="Disordered" evidence="1">
    <location>
        <begin position="24"/>
        <end position="67"/>
    </location>
</feature>
<reference evidence="3" key="2">
    <citation type="submission" date="2018-05" db="EMBL/GenBank/DDBJ databases">
        <title>OpunRS2 (Oryza punctata Reference Sequence Version 2).</title>
        <authorList>
            <person name="Zhang J."/>
            <person name="Kudrna D."/>
            <person name="Lee S."/>
            <person name="Talag J."/>
            <person name="Welchert J."/>
            <person name="Wing R.A."/>
        </authorList>
    </citation>
    <scope>NUCLEOTIDE SEQUENCE [LARGE SCALE GENOMIC DNA]</scope>
</reference>
<evidence type="ECO:0000256" key="1">
    <source>
        <dbReference type="SAM" id="MobiDB-lite"/>
    </source>
</evidence>
<evidence type="ECO:0000313" key="4">
    <source>
        <dbReference type="Proteomes" id="UP000026962"/>
    </source>
</evidence>
<dbReference type="AlphaFoldDB" id="A0A0E0M6B3"/>
<feature type="signal peptide" evidence="2">
    <location>
        <begin position="1"/>
        <end position="18"/>
    </location>
</feature>
<sequence>MAACPLLLLLQLWPSLRNILPPCPPRRSNGATRPPAMSPGQPDRHLTHGSCSGATMARGRCPPHPSSGQFLPTSSLSQIYNIWIIPQVMWLRQKLGEEGSGQDLQASCLSMKIGGMFQEVIAMSVPVLNQSNPAPFQAIIGTTSKDILLTAKPGAISFSQDLQVNWLICILFEVLSDCLLCHLSTLF</sequence>
<organism evidence="3">
    <name type="scientific">Oryza punctata</name>
    <name type="common">Red rice</name>
    <dbReference type="NCBI Taxonomy" id="4537"/>
    <lineage>
        <taxon>Eukaryota</taxon>
        <taxon>Viridiplantae</taxon>
        <taxon>Streptophyta</taxon>
        <taxon>Embryophyta</taxon>
        <taxon>Tracheophyta</taxon>
        <taxon>Spermatophyta</taxon>
        <taxon>Magnoliopsida</taxon>
        <taxon>Liliopsida</taxon>
        <taxon>Poales</taxon>
        <taxon>Poaceae</taxon>
        <taxon>BOP clade</taxon>
        <taxon>Oryzoideae</taxon>
        <taxon>Oryzeae</taxon>
        <taxon>Oryzinae</taxon>
        <taxon>Oryza</taxon>
    </lineage>
</organism>
<evidence type="ECO:0000313" key="3">
    <source>
        <dbReference type="EnsemblPlants" id="OPUNC10G04530.1"/>
    </source>
</evidence>
<keyword evidence="2" id="KW-0732">Signal</keyword>
<evidence type="ECO:0008006" key="5">
    <source>
        <dbReference type="Google" id="ProtNLM"/>
    </source>
</evidence>
<reference evidence="3" key="1">
    <citation type="submission" date="2015-04" db="UniProtKB">
        <authorList>
            <consortium name="EnsemblPlants"/>
        </authorList>
    </citation>
    <scope>IDENTIFICATION</scope>
</reference>
<protein>
    <recommendedName>
        <fullName evidence="5">Xylanase inhibitor C-terminal domain-containing protein</fullName>
    </recommendedName>
</protein>
<name>A0A0E0M6B3_ORYPU</name>